<dbReference type="InterPro" id="IPR050863">
    <property type="entry name" value="CenT-Element_Derived"/>
</dbReference>
<sequence>MKSRLQKNMWKHEIEEIIKLYLTGAMLEEWFQATSSNDSGVRLVDVRGWEDPRGSRLSIDATPPISIDTLCDQKVATLVHGEVILGHKDAQRRFNVYLANKIGRKLAAYSVQFSIEPFLVQLVEHSDLITRPERQIVLLPKIVKESNNLNLLVFHLHVMNKVGGKLPLLAIASAVPPFMVDLIQEKNLVPNLEAEVTLVLPDKSIQGLKQFRLLLLNWGRCAGDKVGWELAFPIAHSAIQPVLIELIEQKDFIPYPQLQVTFLLCSEIIEGSKPFVSDGGEAGGDQVGLGGDCCCLQHPGGARNVADGFGGRGIISFTLKRDHDGEFPEIEEALFRWIRQANAMKLAINGNILKEKAILLALKMGQDNFEASNGWLEKFKARRNIAFKPLHGEAGSVDANSVATWKGGIIPLLLAKYSPQDIFNADETRLFYKLLPNQTMTIRGEKCEGGKKSKERITVLVCCNMNGSEKLPLLYIGKYRRPRCFHGMNIPSNYYFNKKAWMTGAIFTDWLKKLDQIFKRRERIF</sequence>
<dbReference type="Proteomes" id="UP001235939">
    <property type="component" value="Chromosome 03"/>
</dbReference>
<dbReference type="PROSITE" id="PS51253">
    <property type="entry name" value="HTH_CENPB"/>
    <property type="match status" value="1"/>
</dbReference>
<evidence type="ECO:0000313" key="5">
    <source>
        <dbReference type="Proteomes" id="UP001235939"/>
    </source>
</evidence>
<dbReference type="Gene3D" id="1.10.10.60">
    <property type="entry name" value="Homeodomain-like"/>
    <property type="match status" value="1"/>
</dbReference>
<feature type="domain" description="HTH CENPB-type" evidence="3">
    <location>
        <begin position="318"/>
        <end position="389"/>
    </location>
</feature>
<dbReference type="InterPro" id="IPR009057">
    <property type="entry name" value="Homeodomain-like_sf"/>
</dbReference>
<evidence type="ECO:0000256" key="1">
    <source>
        <dbReference type="ARBA" id="ARBA00004123"/>
    </source>
</evidence>
<keyword evidence="2" id="KW-0238">DNA-binding</keyword>
<dbReference type="SUPFAM" id="SSF46689">
    <property type="entry name" value="Homeodomain-like"/>
    <property type="match status" value="1"/>
</dbReference>
<comment type="subcellular location">
    <subcellularLocation>
        <location evidence="1">Nucleus</location>
    </subcellularLocation>
</comment>
<dbReference type="Pfam" id="PF03221">
    <property type="entry name" value="HTH_Tnp_Tc5"/>
    <property type="match status" value="1"/>
</dbReference>
<dbReference type="Pfam" id="PF03184">
    <property type="entry name" value="DDE_1"/>
    <property type="match status" value="1"/>
</dbReference>
<dbReference type="EMBL" id="CP092865">
    <property type="protein sequence ID" value="UYV65953.1"/>
    <property type="molecule type" value="Genomic_DNA"/>
</dbReference>
<evidence type="ECO:0000256" key="2">
    <source>
        <dbReference type="ARBA" id="ARBA00023125"/>
    </source>
</evidence>
<dbReference type="PANTHER" id="PTHR19303">
    <property type="entry name" value="TRANSPOSON"/>
    <property type="match status" value="1"/>
</dbReference>
<dbReference type="SMART" id="SM00674">
    <property type="entry name" value="CENPB"/>
    <property type="match status" value="1"/>
</dbReference>
<dbReference type="PANTHER" id="PTHR19303:SF73">
    <property type="entry name" value="PROTEIN PDC2"/>
    <property type="match status" value="1"/>
</dbReference>
<evidence type="ECO:0000313" key="4">
    <source>
        <dbReference type="EMBL" id="UYV65953.1"/>
    </source>
</evidence>
<protein>
    <recommendedName>
        <fullName evidence="3">HTH CENPB-type domain-containing protein</fullName>
    </recommendedName>
</protein>
<keyword evidence="5" id="KW-1185">Reference proteome</keyword>
<dbReference type="InterPro" id="IPR006600">
    <property type="entry name" value="HTH_CenpB_DNA-bd_dom"/>
</dbReference>
<name>A0ABY6KDT8_9ARAC</name>
<organism evidence="4 5">
    <name type="scientific">Cordylochernes scorpioides</name>
    <dbReference type="NCBI Taxonomy" id="51811"/>
    <lineage>
        <taxon>Eukaryota</taxon>
        <taxon>Metazoa</taxon>
        <taxon>Ecdysozoa</taxon>
        <taxon>Arthropoda</taxon>
        <taxon>Chelicerata</taxon>
        <taxon>Arachnida</taxon>
        <taxon>Pseudoscorpiones</taxon>
        <taxon>Cheliferoidea</taxon>
        <taxon>Chernetidae</taxon>
        <taxon>Cordylochernes</taxon>
    </lineage>
</organism>
<gene>
    <name evidence="4" type="ORF">LAZ67_3005994</name>
</gene>
<reference evidence="4 5" key="1">
    <citation type="submission" date="2022-01" db="EMBL/GenBank/DDBJ databases">
        <title>A chromosomal length assembly of Cordylochernes scorpioides.</title>
        <authorList>
            <person name="Zeh D."/>
            <person name="Zeh J."/>
        </authorList>
    </citation>
    <scope>NUCLEOTIDE SEQUENCE [LARGE SCALE GENOMIC DNA]</scope>
    <source>
        <strain evidence="4">IN4F17</strain>
        <tissue evidence="4">Whole Body</tissue>
    </source>
</reference>
<proteinExistence type="predicted"/>
<evidence type="ECO:0000259" key="3">
    <source>
        <dbReference type="PROSITE" id="PS51253"/>
    </source>
</evidence>
<accession>A0ABY6KDT8</accession>
<dbReference type="InterPro" id="IPR004875">
    <property type="entry name" value="DDE_SF_endonuclease_dom"/>
</dbReference>